<proteinExistence type="predicted"/>
<reference evidence="2" key="1">
    <citation type="journal article" date="2014" name="Int. J. Syst. Evol. Microbiol.">
        <title>Complete genome sequence of Corynebacterium casei LMG S-19264T (=DSM 44701T), isolated from a smear-ripened cheese.</title>
        <authorList>
            <consortium name="US DOE Joint Genome Institute (JGI-PGF)"/>
            <person name="Walter F."/>
            <person name="Albersmeier A."/>
            <person name="Kalinowski J."/>
            <person name="Ruckert C."/>
        </authorList>
    </citation>
    <scope>NUCLEOTIDE SEQUENCE</scope>
    <source>
        <strain evidence="2">CGMCC 1.15758</strain>
    </source>
</reference>
<dbReference type="AlphaFoldDB" id="A0A8J2Z4R3"/>
<feature type="compositionally biased region" description="Low complexity" evidence="1">
    <location>
        <begin position="32"/>
        <end position="43"/>
    </location>
</feature>
<reference evidence="2" key="2">
    <citation type="submission" date="2020-09" db="EMBL/GenBank/DDBJ databases">
        <authorList>
            <person name="Sun Q."/>
            <person name="Zhou Y."/>
        </authorList>
    </citation>
    <scope>NUCLEOTIDE SEQUENCE</scope>
    <source>
        <strain evidence="2">CGMCC 1.15758</strain>
    </source>
</reference>
<evidence type="ECO:0000256" key="1">
    <source>
        <dbReference type="SAM" id="MobiDB-lite"/>
    </source>
</evidence>
<protein>
    <recommendedName>
        <fullName evidence="4">Pilin accessory protein (PilO)</fullName>
    </recommendedName>
</protein>
<evidence type="ECO:0008006" key="4">
    <source>
        <dbReference type="Google" id="ProtNLM"/>
    </source>
</evidence>
<evidence type="ECO:0000313" key="3">
    <source>
        <dbReference type="Proteomes" id="UP000636949"/>
    </source>
</evidence>
<comment type="caution">
    <text evidence="2">The sequence shown here is derived from an EMBL/GenBank/DDBJ whole genome shotgun (WGS) entry which is preliminary data.</text>
</comment>
<dbReference type="RefSeq" id="WP_117003150.1">
    <property type="nucleotide sequence ID" value="NZ_BMJS01000016.1"/>
</dbReference>
<name>A0A8J2Z4R3_9GAMM</name>
<feature type="region of interest" description="Disordered" evidence="1">
    <location>
        <begin position="1"/>
        <end position="43"/>
    </location>
</feature>
<organism evidence="2 3">
    <name type="scientific">Cysteiniphilum litorale</name>
    <dbReference type="NCBI Taxonomy" id="2056700"/>
    <lineage>
        <taxon>Bacteria</taxon>
        <taxon>Pseudomonadati</taxon>
        <taxon>Pseudomonadota</taxon>
        <taxon>Gammaproteobacteria</taxon>
        <taxon>Thiotrichales</taxon>
        <taxon>Fastidiosibacteraceae</taxon>
        <taxon>Cysteiniphilum</taxon>
    </lineage>
</organism>
<keyword evidence="3" id="KW-1185">Reference proteome</keyword>
<sequence length="499" mass="56475">MKRYRKVKEEKEVKSAREEGKKTSVQTDHSYSSSSQSPQSPQSQHIHLPKLFKRYALGCDYHHVTNKKAFLKEYGSDYGYFNAKHNQAVVTKLKSHLNKSLLSLLIASEFRDFLYITDQHGNAAQVESADGQMLPLFWICLVQHGRVVDSGSVYTNQATGEDQIYSGDMFISRDRLPLLIHHLANINRGHNEGGQNNTLTVSMNCSDDISGLFHGFPEDVFYLQVFDIQRFLADPKVLALSRKYLVRPVKGNSLSAKIALVVLTAGLIWYGVDKYLDYKDQEALRIESMARAKQQALHKKQLRIEKSKTFIGLVNQNNANYVLLSIIARLSSLQYLVEGWDLTAVNYDQQRVGVLRLTYQRNQYATLDGFIRESTKLSPLKMDVDKDASKAHVDVAIMSRLSEPNLTLDAFNHEQNRLIAATKLLSVIQSYSLTYVASQATVVDGRKIQTIQVNGLGDYTLLALTQSAAFNPYFIISDLKLSIHDSMITNWSFKGVIYE</sequence>
<dbReference type="Proteomes" id="UP000636949">
    <property type="component" value="Unassembled WGS sequence"/>
</dbReference>
<evidence type="ECO:0000313" key="2">
    <source>
        <dbReference type="EMBL" id="GGF99245.1"/>
    </source>
</evidence>
<accession>A0A8J2Z4R3</accession>
<dbReference type="EMBL" id="BMJS01000016">
    <property type="protein sequence ID" value="GGF99245.1"/>
    <property type="molecule type" value="Genomic_DNA"/>
</dbReference>
<gene>
    <name evidence="2" type="ORF">GCM10010995_15630</name>
</gene>
<feature type="compositionally biased region" description="Basic and acidic residues" evidence="1">
    <location>
        <begin position="7"/>
        <end position="22"/>
    </location>
</feature>